<proteinExistence type="predicted"/>
<evidence type="ECO:0000313" key="1">
    <source>
        <dbReference type="EMBL" id="CAB4602555.1"/>
    </source>
</evidence>
<reference evidence="1" key="1">
    <citation type="submission" date="2020-05" db="EMBL/GenBank/DDBJ databases">
        <authorList>
            <person name="Chiriac C."/>
            <person name="Salcher M."/>
            <person name="Ghai R."/>
            <person name="Kavagutti S V."/>
        </authorList>
    </citation>
    <scope>NUCLEOTIDE SEQUENCE</scope>
</reference>
<dbReference type="AlphaFoldDB" id="A0A6J6GUF4"/>
<protein>
    <submittedName>
        <fullName evidence="1">Unannotated protein</fullName>
    </submittedName>
</protein>
<organism evidence="1">
    <name type="scientific">freshwater metagenome</name>
    <dbReference type="NCBI Taxonomy" id="449393"/>
    <lineage>
        <taxon>unclassified sequences</taxon>
        <taxon>metagenomes</taxon>
        <taxon>ecological metagenomes</taxon>
    </lineage>
</organism>
<accession>A0A6J6GUF4</accession>
<gene>
    <name evidence="1" type="ORF">UFOPK1493_04426</name>
</gene>
<name>A0A6J6GUF4_9ZZZZ</name>
<sequence>MIPTIDALDAMCPPTFTANSASRPAGTGAGGRSRLAWSTIRTASQSTRRWISSSVPSSAGSCVVAAIVAMAAP</sequence>
<dbReference type="EMBL" id="CAEZSR010000349">
    <property type="protein sequence ID" value="CAB4602555.1"/>
    <property type="molecule type" value="Genomic_DNA"/>
</dbReference>